<evidence type="ECO:0000259" key="1">
    <source>
        <dbReference type="Pfam" id="PF00535"/>
    </source>
</evidence>
<dbReference type="SUPFAM" id="SSF53448">
    <property type="entry name" value="Nucleotide-diphospho-sugar transferases"/>
    <property type="match status" value="1"/>
</dbReference>
<sequence>MSCCLEDLYQTTPQGITSIIVLTYNKLDYSKLCINSIRQYTEPDSYEVIVIDNHSTDGTVEWLQDQQDIRIILNSENAGFPTGCNQGIKAAKGSSILLLNNDTIVTPNWLSNLKNCLYSSYDIGAVGAVTNSCSNFQSIPCEYSSIEEMISFSRQVNNSNPNLWEDRARLVGYCMLIKAEIINKIGLLDEAFSPGNYEDDDYCLRIRNAGYRLVLCRDTFIHHYGSVTFGEQANQYNSLLLTNRQKFIEKWGMTPHFAAHMGKRKT</sequence>
<dbReference type="GO" id="GO:0016740">
    <property type="term" value="F:transferase activity"/>
    <property type="evidence" value="ECO:0007669"/>
    <property type="project" value="UniProtKB-KW"/>
</dbReference>
<dbReference type="EMBL" id="FMJE01000005">
    <property type="protein sequence ID" value="SCM82796.1"/>
    <property type="molecule type" value="Genomic_DNA"/>
</dbReference>
<dbReference type="InterPro" id="IPR001173">
    <property type="entry name" value="Glyco_trans_2-like"/>
</dbReference>
<protein>
    <submittedName>
        <fullName evidence="2">Glycosyl transferase family 2</fullName>
    </submittedName>
</protein>
<proteinExistence type="predicted"/>
<gene>
    <name evidence="2" type="ORF">KL86SPO_50568</name>
</gene>
<name>A0A212LZ56_9FIRM</name>
<keyword evidence="2" id="KW-0808">Transferase</keyword>
<dbReference type="RefSeq" id="WP_288185381.1">
    <property type="nucleotide sequence ID" value="NZ_LT608335.1"/>
</dbReference>
<dbReference type="Gene3D" id="3.90.550.10">
    <property type="entry name" value="Spore Coat Polysaccharide Biosynthesis Protein SpsA, Chain A"/>
    <property type="match status" value="1"/>
</dbReference>
<organism evidence="2">
    <name type="scientific">uncultured Sporomusa sp</name>
    <dbReference type="NCBI Taxonomy" id="307249"/>
    <lineage>
        <taxon>Bacteria</taxon>
        <taxon>Bacillati</taxon>
        <taxon>Bacillota</taxon>
        <taxon>Negativicutes</taxon>
        <taxon>Selenomonadales</taxon>
        <taxon>Sporomusaceae</taxon>
        <taxon>Sporomusa</taxon>
        <taxon>environmental samples</taxon>
    </lineage>
</organism>
<dbReference type="PANTHER" id="PTHR43179">
    <property type="entry name" value="RHAMNOSYLTRANSFERASE WBBL"/>
    <property type="match status" value="1"/>
</dbReference>
<dbReference type="InterPro" id="IPR029044">
    <property type="entry name" value="Nucleotide-diphossugar_trans"/>
</dbReference>
<evidence type="ECO:0000313" key="2">
    <source>
        <dbReference type="EMBL" id="SCM82796.1"/>
    </source>
</evidence>
<dbReference type="AlphaFoldDB" id="A0A212LZ56"/>
<reference evidence="2" key="1">
    <citation type="submission" date="2016-08" db="EMBL/GenBank/DDBJ databases">
        <authorList>
            <person name="Seilhamer J.J."/>
        </authorList>
    </citation>
    <scope>NUCLEOTIDE SEQUENCE</scope>
    <source>
        <strain evidence="2">86</strain>
    </source>
</reference>
<accession>A0A212LZ56</accession>
<feature type="domain" description="Glycosyltransferase 2-like" evidence="1">
    <location>
        <begin position="18"/>
        <end position="158"/>
    </location>
</feature>
<dbReference type="PANTHER" id="PTHR43179:SF7">
    <property type="entry name" value="RHAMNOSYLTRANSFERASE WBBL"/>
    <property type="match status" value="1"/>
</dbReference>
<dbReference type="Pfam" id="PF00535">
    <property type="entry name" value="Glycos_transf_2"/>
    <property type="match status" value="1"/>
</dbReference>
<dbReference type="CDD" id="cd04186">
    <property type="entry name" value="GT_2_like_c"/>
    <property type="match status" value="1"/>
</dbReference>